<evidence type="ECO:0008006" key="3">
    <source>
        <dbReference type="Google" id="ProtNLM"/>
    </source>
</evidence>
<gene>
    <name evidence="1" type="ORF">A3F84_03895</name>
</gene>
<name>A0A1F6CST5_HANXR</name>
<protein>
    <recommendedName>
        <fullName evidence="3">Nucleotidyltransferase</fullName>
    </recommendedName>
</protein>
<evidence type="ECO:0000313" key="1">
    <source>
        <dbReference type="EMBL" id="OGG52213.1"/>
    </source>
</evidence>
<dbReference type="Proteomes" id="UP000178606">
    <property type="component" value="Unassembled WGS sequence"/>
</dbReference>
<dbReference type="SUPFAM" id="SSF81301">
    <property type="entry name" value="Nucleotidyltransferase"/>
    <property type="match status" value="1"/>
</dbReference>
<sequence length="175" mass="19084">MSIAQVISAINGMEADGVVGRYAIGGAVGATFYLEPVATLDVDIFVAFREEPGQILISLRPIFDYFVARGGVIEGEYIILAGWPVQFLPPTTPLVEEALREAVTADVDGVPARVFTAEHLAAIALQTGRAKDKARLLQFVEAGALEVERFQAILKRHGLVDRWGEFELTFLKNEP</sequence>
<dbReference type="EMBL" id="MFKF01000153">
    <property type="protein sequence ID" value="OGG52213.1"/>
    <property type="molecule type" value="Genomic_DNA"/>
</dbReference>
<organism evidence="1 2">
    <name type="scientific">Handelsmanbacteria sp. (strain RIFCSPLOWO2_12_FULL_64_10)</name>
    <dbReference type="NCBI Taxonomy" id="1817868"/>
    <lineage>
        <taxon>Bacteria</taxon>
        <taxon>Candidatus Handelsmaniibacteriota</taxon>
    </lineage>
</organism>
<dbReference type="AlphaFoldDB" id="A0A1F6CST5"/>
<accession>A0A1F6CST5</accession>
<reference evidence="1 2" key="1">
    <citation type="journal article" date="2016" name="Nat. Commun.">
        <title>Thousands of microbial genomes shed light on interconnected biogeochemical processes in an aquifer system.</title>
        <authorList>
            <person name="Anantharaman K."/>
            <person name="Brown C.T."/>
            <person name="Hug L.A."/>
            <person name="Sharon I."/>
            <person name="Castelle C.J."/>
            <person name="Probst A.J."/>
            <person name="Thomas B.C."/>
            <person name="Singh A."/>
            <person name="Wilkins M.J."/>
            <person name="Karaoz U."/>
            <person name="Brodie E.L."/>
            <person name="Williams K.H."/>
            <person name="Hubbard S.S."/>
            <person name="Banfield J.F."/>
        </authorList>
    </citation>
    <scope>NUCLEOTIDE SEQUENCE [LARGE SCALE GENOMIC DNA]</scope>
    <source>
        <strain evidence="2">RIFCSPLOWO2_12_FULL_64_10</strain>
    </source>
</reference>
<comment type="caution">
    <text evidence="1">The sequence shown here is derived from an EMBL/GenBank/DDBJ whole genome shotgun (WGS) entry which is preliminary data.</text>
</comment>
<evidence type="ECO:0000313" key="2">
    <source>
        <dbReference type="Proteomes" id="UP000178606"/>
    </source>
</evidence>
<proteinExistence type="predicted"/>
<dbReference type="InterPro" id="IPR043519">
    <property type="entry name" value="NT_sf"/>
</dbReference>